<protein>
    <submittedName>
        <fullName evidence="1">10761_t:CDS:1</fullName>
    </submittedName>
</protein>
<organism evidence="1 2">
    <name type="scientific">Dentiscutata erythropus</name>
    <dbReference type="NCBI Taxonomy" id="1348616"/>
    <lineage>
        <taxon>Eukaryota</taxon>
        <taxon>Fungi</taxon>
        <taxon>Fungi incertae sedis</taxon>
        <taxon>Mucoromycota</taxon>
        <taxon>Glomeromycotina</taxon>
        <taxon>Glomeromycetes</taxon>
        <taxon>Diversisporales</taxon>
        <taxon>Gigasporaceae</taxon>
        <taxon>Dentiscutata</taxon>
    </lineage>
</organism>
<dbReference type="EMBL" id="CAJVPY010023523">
    <property type="protein sequence ID" value="CAG8785181.1"/>
    <property type="molecule type" value="Genomic_DNA"/>
</dbReference>
<gene>
    <name evidence="1" type="ORF">DERYTH_LOCUS20249</name>
</gene>
<dbReference type="AlphaFoldDB" id="A0A9N9JKG2"/>
<feature type="non-terminal residue" evidence="1">
    <location>
        <position position="217"/>
    </location>
</feature>
<reference evidence="1" key="1">
    <citation type="submission" date="2021-06" db="EMBL/GenBank/DDBJ databases">
        <authorList>
            <person name="Kallberg Y."/>
            <person name="Tangrot J."/>
            <person name="Rosling A."/>
        </authorList>
    </citation>
    <scope>NUCLEOTIDE SEQUENCE</scope>
    <source>
        <strain evidence="1">MA453B</strain>
    </source>
</reference>
<comment type="caution">
    <text evidence="1">The sequence shown here is derived from an EMBL/GenBank/DDBJ whole genome shotgun (WGS) entry which is preliminary data.</text>
</comment>
<name>A0A9N9JKG2_9GLOM</name>
<sequence>QRVVLAGLRCDQGALKGINNLRIVLQGKRQKLTSGWSYVIGEKREFQIADVEVAVDSVDAAQDEKCCTIWSGLDESTFVILEEPTVDENVMNKDHNDNVNIRCIKGDLIKNNGVNNEGKKNRIISILNRRKSNIKDVNSKDKLEPDRSYVERNSLMTIKNLLICMGIINSKIDESSRSKVDEFHVEKSDHKILILYQRSAKEINVPEACDFGNCHEK</sequence>
<evidence type="ECO:0000313" key="1">
    <source>
        <dbReference type="EMBL" id="CAG8785181.1"/>
    </source>
</evidence>
<proteinExistence type="predicted"/>
<keyword evidence="2" id="KW-1185">Reference proteome</keyword>
<dbReference type="Proteomes" id="UP000789405">
    <property type="component" value="Unassembled WGS sequence"/>
</dbReference>
<evidence type="ECO:0000313" key="2">
    <source>
        <dbReference type="Proteomes" id="UP000789405"/>
    </source>
</evidence>
<accession>A0A9N9JKG2</accession>